<gene>
    <name evidence="10" type="ORF">TRFO_31227</name>
</gene>
<feature type="transmembrane region" description="Helical" evidence="8">
    <location>
        <begin position="45"/>
        <end position="67"/>
    </location>
</feature>
<dbReference type="GO" id="GO:0019706">
    <property type="term" value="F:protein-cysteine S-palmitoyltransferase activity"/>
    <property type="evidence" value="ECO:0007669"/>
    <property type="project" value="UniProtKB-EC"/>
</dbReference>
<keyword evidence="2 8" id="KW-0808">Transferase</keyword>
<comment type="subcellular location">
    <subcellularLocation>
        <location evidence="1">Membrane</location>
        <topology evidence="1">Multi-pass membrane protein</topology>
    </subcellularLocation>
</comment>
<name>A0A1J4JRW3_9EUKA</name>
<dbReference type="GO" id="GO:0005783">
    <property type="term" value="C:endoplasmic reticulum"/>
    <property type="evidence" value="ECO:0007669"/>
    <property type="project" value="TreeGrafter"/>
</dbReference>
<keyword evidence="5 8" id="KW-0472">Membrane</keyword>
<evidence type="ECO:0000256" key="8">
    <source>
        <dbReference type="RuleBase" id="RU079119"/>
    </source>
</evidence>
<dbReference type="PROSITE" id="PS50216">
    <property type="entry name" value="DHHC"/>
    <property type="match status" value="1"/>
</dbReference>
<keyword evidence="11" id="KW-1185">Reference proteome</keyword>
<dbReference type="PANTHER" id="PTHR22883:SF23">
    <property type="entry name" value="PALMITOYLTRANSFERASE ZDHHC6"/>
    <property type="match status" value="1"/>
</dbReference>
<accession>A0A1J4JRW3</accession>
<evidence type="ECO:0000259" key="9">
    <source>
        <dbReference type="Pfam" id="PF01529"/>
    </source>
</evidence>
<dbReference type="OrthoDB" id="9909019at2759"/>
<evidence type="ECO:0000256" key="1">
    <source>
        <dbReference type="ARBA" id="ARBA00004141"/>
    </source>
</evidence>
<reference evidence="10" key="1">
    <citation type="submission" date="2016-10" db="EMBL/GenBank/DDBJ databases">
        <authorList>
            <person name="Benchimol M."/>
            <person name="Almeida L.G."/>
            <person name="Vasconcelos A.T."/>
            <person name="Perreira-Neves A."/>
            <person name="Rosa I.A."/>
            <person name="Tasca T."/>
            <person name="Bogo M.R."/>
            <person name="de Souza W."/>
        </authorList>
    </citation>
    <scope>NUCLEOTIDE SEQUENCE [LARGE SCALE GENOMIC DNA]</scope>
    <source>
        <strain evidence="10">K</strain>
    </source>
</reference>
<evidence type="ECO:0000313" key="10">
    <source>
        <dbReference type="EMBL" id="OHT01879.1"/>
    </source>
</evidence>
<keyword evidence="4 8" id="KW-1133">Transmembrane helix</keyword>
<dbReference type="GO" id="GO:0016020">
    <property type="term" value="C:membrane"/>
    <property type="evidence" value="ECO:0007669"/>
    <property type="project" value="UniProtKB-SubCell"/>
</dbReference>
<organism evidence="10 11">
    <name type="scientific">Tritrichomonas foetus</name>
    <dbReference type="NCBI Taxonomy" id="1144522"/>
    <lineage>
        <taxon>Eukaryota</taxon>
        <taxon>Metamonada</taxon>
        <taxon>Parabasalia</taxon>
        <taxon>Tritrichomonadida</taxon>
        <taxon>Tritrichomonadidae</taxon>
        <taxon>Tritrichomonas</taxon>
    </lineage>
</organism>
<evidence type="ECO:0000256" key="6">
    <source>
        <dbReference type="ARBA" id="ARBA00023315"/>
    </source>
</evidence>
<evidence type="ECO:0000256" key="5">
    <source>
        <dbReference type="ARBA" id="ARBA00023136"/>
    </source>
</evidence>
<evidence type="ECO:0000256" key="7">
    <source>
        <dbReference type="ARBA" id="ARBA00038298"/>
    </source>
</evidence>
<feature type="transmembrane region" description="Helical" evidence="8">
    <location>
        <begin position="137"/>
        <end position="158"/>
    </location>
</feature>
<comment type="domain">
    <text evidence="8">The DHHC domain is required for palmitoyltransferase activity.</text>
</comment>
<comment type="catalytic activity">
    <reaction evidence="8">
        <text>L-cysteinyl-[protein] + hexadecanoyl-CoA = S-hexadecanoyl-L-cysteinyl-[protein] + CoA</text>
        <dbReference type="Rhea" id="RHEA:36683"/>
        <dbReference type="Rhea" id="RHEA-COMP:10131"/>
        <dbReference type="Rhea" id="RHEA-COMP:11032"/>
        <dbReference type="ChEBI" id="CHEBI:29950"/>
        <dbReference type="ChEBI" id="CHEBI:57287"/>
        <dbReference type="ChEBI" id="CHEBI:57379"/>
        <dbReference type="ChEBI" id="CHEBI:74151"/>
        <dbReference type="EC" id="2.3.1.225"/>
    </reaction>
</comment>
<dbReference type="GO" id="GO:0006612">
    <property type="term" value="P:protein targeting to membrane"/>
    <property type="evidence" value="ECO:0007669"/>
    <property type="project" value="TreeGrafter"/>
</dbReference>
<dbReference type="VEuPathDB" id="TrichDB:TRFO_31227"/>
<comment type="caution">
    <text evidence="10">The sequence shown here is derived from an EMBL/GenBank/DDBJ whole genome shotgun (WGS) entry which is preliminary data.</text>
</comment>
<evidence type="ECO:0000256" key="2">
    <source>
        <dbReference type="ARBA" id="ARBA00022679"/>
    </source>
</evidence>
<dbReference type="Pfam" id="PF01529">
    <property type="entry name" value="DHHC"/>
    <property type="match status" value="1"/>
</dbReference>
<dbReference type="Proteomes" id="UP000179807">
    <property type="component" value="Unassembled WGS sequence"/>
</dbReference>
<dbReference type="GeneID" id="94842512"/>
<dbReference type="EC" id="2.3.1.225" evidence="8"/>
<dbReference type="AlphaFoldDB" id="A0A1J4JRW3"/>
<evidence type="ECO:0000313" key="11">
    <source>
        <dbReference type="Proteomes" id="UP000179807"/>
    </source>
</evidence>
<proteinExistence type="inferred from homology"/>
<dbReference type="PANTHER" id="PTHR22883">
    <property type="entry name" value="ZINC FINGER DHHC DOMAIN CONTAINING PROTEIN"/>
    <property type="match status" value="1"/>
</dbReference>
<dbReference type="RefSeq" id="XP_068355015.1">
    <property type="nucleotide sequence ID" value="XM_068507808.1"/>
</dbReference>
<feature type="transmembrane region" description="Helical" evidence="8">
    <location>
        <begin position="12"/>
        <end position="33"/>
    </location>
</feature>
<dbReference type="GO" id="GO:0005794">
    <property type="term" value="C:Golgi apparatus"/>
    <property type="evidence" value="ECO:0007669"/>
    <property type="project" value="TreeGrafter"/>
</dbReference>
<keyword evidence="3 8" id="KW-0812">Transmembrane</keyword>
<dbReference type="InterPro" id="IPR001594">
    <property type="entry name" value="Palmitoyltrfase_DHHC"/>
</dbReference>
<dbReference type="InterPro" id="IPR039859">
    <property type="entry name" value="PFA4/ZDH16/20/ERF2-like"/>
</dbReference>
<evidence type="ECO:0000256" key="3">
    <source>
        <dbReference type="ARBA" id="ARBA00022692"/>
    </source>
</evidence>
<protein>
    <recommendedName>
        <fullName evidence="8">Palmitoyltransferase</fullName>
        <ecNumber evidence="8">2.3.1.225</ecNumber>
    </recommendedName>
</protein>
<feature type="transmembrane region" description="Helical" evidence="8">
    <location>
        <begin position="164"/>
        <end position="187"/>
    </location>
</feature>
<comment type="similarity">
    <text evidence="7">Belongs to the DHHC palmitoyltransferase family. PFA5 subfamily.</text>
</comment>
<dbReference type="EMBL" id="MLAK01000892">
    <property type="protein sequence ID" value="OHT01879.1"/>
    <property type="molecule type" value="Genomic_DNA"/>
</dbReference>
<evidence type="ECO:0000256" key="4">
    <source>
        <dbReference type="ARBA" id="ARBA00022989"/>
    </source>
</evidence>
<feature type="domain" description="Palmitoyltransferase DHHC" evidence="9">
    <location>
        <begin position="90"/>
        <end position="202"/>
    </location>
</feature>
<sequence length="257" mass="30353">MNKIKYYIRFIPPLLIFILTMVLIFFCINHGFMGLFYAEWYITGTLAWFLFSIIFVLWIMAFYTIMWDDPGSMKLEMRANQNNNHNCHILCPKCGMTKPFRTHHCSICNCCFACMDHHCTVVGRCIALRNRKVFIQYLCYSILMLLIYALCCFVSIFINEFTSFPIFLVLNCFVGASLALFLGILLYQQISTMLKGRTIMEELCEIRFTDGLTKYQRFQEVFGPPSLDWIIPRPLPFKYVNAFQWEKYRTIESKKSE</sequence>
<keyword evidence="6 8" id="KW-0012">Acyltransferase</keyword>